<dbReference type="AlphaFoldDB" id="A0A941F7L6"/>
<feature type="chain" id="PRO_5037577339" evidence="1">
    <location>
        <begin position="28"/>
        <end position="182"/>
    </location>
</feature>
<reference evidence="2" key="2">
    <citation type="submission" date="2021-04" db="EMBL/GenBank/DDBJ databases">
        <authorList>
            <person name="Zhang T."/>
            <person name="Zhang Y."/>
            <person name="Lu D."/>
            <person name="Zuo D."/>
            <person name="Du Z."/>
        </authorList>
    </citation>
    <scope>NUCLEOTIDE SEQUENCE</scope>
    <source>
        <strain evidence="2">JR1</strain>
    </source>
</reference>
<organism evidence="2 3">
    <name type="scientific">Carboxylicivirga sediminis</name>
    <dbReference type="NCBI Taxonomy" id="2006564"/>
    <lineage>
        <taxon>Bacteria</taxon>
        <taxon>Pseudomonadati</taxon>
        <taxon>Bacteroidota</taxon>
        <taxon>Bacteroidia</taxon>
        <taxon>Marinilabiliales</taxon>
        <taxon>Marinilabiliaceae</taxon>
        <taxon>Carboxylicivirga</taxon>
    </lineage>
</organism>
<proteinExistence type="predicted"/>
<accession>A0A941F7L6</accession>
<comment type="caution">
    <text evidence="2">The sequence shown here is derived from an EMBL/GenBank/DDBJ whole genome shotgun (WGS) entry which is preliminary data.</text>
</comment>
<dbReference type="EMBL" id="JAGTAR010000023">
    <property type="protein sequence ID" value="MBR8536795.1"/>
    <property type="molecule type" value="Genomic_DNA"/>
</dbReference>
<evidence type="ECO:0000313" key="3">
    <source>
        <dbReference type="Proteomes" id="UP000679220"/>
    </source>
</evidence>
<reference evidence="2" key="1">
    <citation type="journal article" date="2018" name="Int. J. Syst. Evol. Microbiol.">
        <title>Carboxylicivirga sediminis sp. nov., isolated from coastal sediment.</title>
        <authorList>
            <person name="Wang F.Q."/>
            <person name="Ren L.H."/>
            <person name="Zou R.J."/>
            <person name="Sun Y.Z."/>
            <person name="Liu X.J."/>
            <person name="Jiang F."/>
            <person name="Liu L.J."/>
        </authorList>
    </citation>
    <scope>NUCLEOTIDE SEQUENCE</scope>
    <source>
        <strain evidence="2">JR1</strain>
    </source>
</reference>
<sequence>MKTLKLYVILWALASLLLSCDSSSNNAFELDKPDELPVENYEIYSLAIDELFDAEQIVIAQVSQMNIELEPNSSHHTTLANNNPELSPDLVTDLVTQNQETVVFGEFFDGFGKDIVLLSSDEQNAIFEGPELNESWNDFYKKYSKSNGIISLSQIGFNRANNQAVFEMVHMAASLAATGSII</sequence>
<feature type="signal peptide" evidence="1">
    <location>
        <begin position="1"/>
        <end position="27"/>
    </location>
</feature>
<dbReference type="PROSITE" id="PS51257">
    <property type="entry name" value="PROKAR_LIPOPROTEIN"/>
    <property type="match status" value="1"/>
</dbReference>
<keyword evidence="1" id="KW-0732">Signal</keyword>
<evidence type="ECO:0000313" key="2">
    <source>
        <dbReference type="EMBL" id="MBR8536795.1"/>
    </source>
</evidence>
<gene>
    <name evidence="2" type="ORF">KDU71_14570</name>
</gene>
<dbReference type="Proteomes" id="UP000679220">
    <property type="component" value="Unassembled WGS sequence"/>
</dbReference>
<protein>
    <submittedName>
        <fullName evidence="2">Uncharacterized protein</fullName>
    </submittedName>
</protein>
<dbReference type="RefSeq" id="WP_212191823.1">
    <property type="nucleotide sequence ID" value="NZ_JAGTAR010000023.1"/>
</dbReference>
<name>A0A941F7L6_9BACT</name>
<keyword evidence="3" id="KW-1185">Reference proteome</keyword>
<evidence type="ECO:0000256" key="1">
    <source>
        <dbReference type="SAM" id="SignalP"/>
    </source>
</evidence>